<dbReference type="SUPFAM" id="SSF53335">
    <property type="entry name" value="S-adenosyl-L-methionine-dependent methyltransferases"/>
    <property type="match status" value="1"/>
</dbReference>
<dbReference type="PANTHER" id="PTHR43591:SF24">
    <property type="entry name" value="2-METHOXY-6-POLYPRENYL-1,4-BENZOQUINOL METHYLASE, MITOCHONDRIAL"/>
    <property type="match status" value="1"/>
</dbReference>
<reference evidence="1" key="1">
    <citation type="journal article" date="2020" name="Stud. Mycol.">
        <title>101 Dothideomycetes genomes: a test case for predicting lifestyles and emergence of pathogens.</title>
        <authorList>
            <person name="Haridas S."/>
            <person name="Albert R."/>
            <person name="Binder M."/>
            <person name="Bloem J."/>
            <person name="Labutti K."/>
            <person name="Salamov A."/>
            <person name="Andreopoulos B."/>
            <person name="Baker S."/>
            <person name="Barry K."/>
            <person name="Bills G."/>
            <person name="Bluhm B."/>
            <person name="Cannon C."/>
            <person name="Castanera R."/>
            <person name="Culley D."/>
            <person name="Daum C."/>
            <person name="Ezra D."/>
            <person name="Gonzalez J."/>
            <person name="Henrissat B."/>
            <person name="Kuo A."/>
            <person name="Liang C."/>
            <person name="Lipzen A."/>
            <person name="Lutzoni F."/>
            <person name="Magnuson J."/>
            <person name="Mondo S."/>
            <person name="Nolan M."/>
            <person name="Ohm R."/>
            <person name="Pangilinan J."/>
            <person name="Park H.-J."/>
            <person name="Ramirez L."/>
            <person name="Alfaro M."/>
            <person name="Sun H."/>
            <person name="Tritt A."/>
            <person name="Yoshinaga Y."/>
            <person name="Zwiers L.-H."/>
            <person name="Turgeon B."/>
            <person name="Goodwin S."/>
            <person name="Spatafora J."/>
            <person name="Crous P."/>
            <person name="Grigoriev I."/>
        </authorList>
    </citation>
    <scope>NUCLEOTIDE SEQUENCE</scope>
    <source>
        <strain evidence="1">CBS 480.64</strain>
    </source>
</reference>
<dbReference type="GO" id="GO:0008168">
    <property type="term" value="F:methyltransferase activity"/>
    <property type="evidence" value="ECO:0007669"/>
    <property type="project" value="UniProtKB-KW"/>
</dbReference>
<dbReference type="AlphaFoldDB" id="A0A6A7BT09"/>
<keyword evidence="1" id="KW-0808">Transferase</keyword>
<evidence type="ECO:0000313" key="1">
    <source>
        <dbReference type="EMBL" id="KAF2858077.1"/>
    </source>
</evidence>
<dbReference type="InterPro" id="IPR029063">
    <property type="entry name" value="SAM-dependent_MTases_sf"/>
</dbReference>
<gene>
    <name evidence="1" type="ORF">K470DRAFT_260149</name>
</gene>
<evidence type="ECO:0000313" key="2">
    <source>
        <dbReference type="Proteomes" id="UP000799421"/>
    </source>
</evidence>
<keyword evidence="2" id="KW-1185">Reference proteome</keyword>
<dbReference type="Proteomes" id="UP000799421">
    <property type="component" value="Unassembled WGS sequence"/>
</dbReference>
<dbReference type="GO" id="GO:0032259">
    <property type="term" value="P:methylation"/>
    <property type="evidence" value="ECO:0007669"/>
    <property type="project" value="UniProtKB-KW"/>
</dbReference>
<keyword evidence="1" id="KW-0489">Methyltransferase</keyword>
<dbReference type="Pfam" id="PF13489">
    <property type="entry name" value="Methyltransf_23"/>
    <property type="match status" value="1"/>
</dbReference>
<dbReference type="CDD" id="cd02440">
    <property type="entry name" value="AdoMet_MTases"/>
    <property type="match status" value="1"/>
</dbReference>
<dbReference type="Gene3D" id="3.40.50.150">
    <property type="entry name" value="Vaccinia Virus protein VP39"/>
    <property type="match status" value="1"/>
</dbReference>
<sequence>MASVRNSIQNLLNSTDEVPYHQRRITINGREYMRAFYHRLYPFPCDKEELERLDMFGTILYYIVLSDDPERVAKASFAPLGSRERARVLDVGCGTGWWILLLAENRPRYEYVGIDLAQIQPGQPANKADDLHPNVRIDFDAPVDMNSGSWGRFCPPNSFDLVHAAQLLGSVHDWSRFYRTVYEYVKPGGWAEFVEIDWTPRYDGLCNEDDRRALEKWWNDLVLASQTMGRSIQLPLRVEQLITRAGFVNIRHEMRAMNCGRKAARFYADERERWRADACYRGVTGSMGCKDLRPWSGLSMELLTRFGGYTRAEVEALDARLCDAILRPENPFYFNIHVWTAGKPMY</sequence>
<proteinExistence type="predicted"/>
<protein>
    <submittedName>
        <fullName evidence="1">S-adenosyl-L-methionine-dependent methyltransferase</fullName>
    </submittedName>
</protein>
<organism evidence="1 2">
    <name type="scientific">Piedraia hortae CBS 480.64</name>
    <dbReference type="NCBI Taxonomy" id="1314780"/>
    <lineage>
        <taxon>Eukaryota</taxon>
        <taxon>Fungi</taxon>
        <taxon>Dikarya</taxon>
        <taxon>Ascomycota</taxon>
        <taxon>Pezizomycotina</taxon>
        <taxon>Dothideomycetes</taxon>
        <taxon>Dothideomycetidae</taxon>
        <taxon>Capnodiales</taxon>
        <taxon>Piedraiaceae</taxon>
        <taxon>Piedraia</taxon>
    </lineage>
</organism>
<dbReference type="EMBL" id="MU006018">
    <property type="protein sequence ID" value="KAF2858077.1"/>
    <property type="molecule type" value="Genomic_DNA"/>
</dbReference>
<name>A0A6A7BT09_9PEZI</name>
<accession>A0A6A7BT09</accession>
<dbReference type="OrthoDB" id="2013972at2759"/>
<dbReference type="PANTHER" id="PTHR43591">
    <property type="entry name" value="METHYLTRANSFERASE"/>
    <property type="match status" value="1"/>
</dbReference>